<keyword evidence="1" id="KW-1133">Transmembrane helix</keyword>
<dbReference type="Pfam" id="PF14079">
    <property type="entry name" value="DUF4260"/>
    <property type="match status" value="1"/>
</dbReference>
<protein>
    <submittedName>
        <fullName evidence="2">DUF4260 domain-containing protein</fullName>
    </submittedName>
</protein>
<comment type="caution">
    <text evidence="2">The sequence shown here is derived from an EMBL/GenBank/DDBJ whole genome shotgun (WGS) entry which is preliminary data.</text>
</comment>
<dbReference type="AlphaFoldDB" id="A0A317L2I8"/>
<dbReference type="InterPro" id="IPR025356">
    <property type="entry name" value="DUF4260"/>
</dbReference>
<evidence type="ECO:0000256" key="1">
    <source>
        <dbReference type="SAM" id="Phobius"/>
    </source>
</evidence>
<feature type="transmembrane region" description="Helical" evidence="1">
    <location>
        <begin position="29"/>
        <end position="49"/>
    </location>
</feature>
<dbReference type="Proteomes" id="UP000245624">
    <property type="component" value="Unassembled WGS sequence"/>
</dbReference>
<keyword evidence="1" id="KW-0812">Transmembrane</keyword>
<keyword evidence="3" id="KW-1185">Reference proteome</keyword>
<evidence type="ECO:0000313" key="2">
    <source>
        <dbReference type="EMBL" id="PWU70027.1"/>
    </source>
</evidence>
<organism evidence="2 3">
    <name type="scientific">Gracilibacillus dipsosauri</name>
    <dbReference type="NCBI Taxonomy" id="178340"/>
    <lineage>
        <taxon>Bacteria</taxon>
        <taxon>Bacillati</taxon>
        <taxon>Bacillota</taxon>
        <taxon>Bacilli</taxon>
        <taxon>Bacillales</taxon>
        <taxon>Bacillaceae</taxon>
        <taxon>Gracilibacillus</taxon>
    </lineage>
</organism>
<feature type="transmembrane region" description="Helical" evidence="1">
    <location>
        <begin position="56"/>
        <end position="76"/>
    </location>
</feature>
<dbReference type="RefSeq" id="WP_109983399.1">
    <property type="nucleotide sequence ID" value="NZ_QGTD01000004.1"/>
</dbReference>
<evidence type="ECO:0000313" key="3">
    <source>
        <dbReference type="Proteomes" id="UP000245624"/>
    </source>
</evidence>
<dbReference type="OrthoDB" id="9813911at2"/>
<proteinExistence type="predicted"/>
<sequence length="116" mass="13686">MTINQVVRTENGVAFAISFYIYTQLDFPIWLFFVLLFIPDITMIGYAMNKKIGANVYNLGHSFVLPLLLVICYFLFFNEYLLLISIIWMAHIFMDRLLGFGLKYQESFNKTHIQRL</sequence>
<keyword evidence="1" id="KW-0472">Membrane</keyword>
<gene>
    <name evidence="2" type="ORF">DLJ74_03655</name>
</gene>
<accession>A0A317L2I8</accession>
<dbReference type="EMBL" id="QGTD01000004">
    <property type="protein sequence ID" value="PWU70027.1"/>
    <property type="molecule type" value="Genomic_DNA"/>
</dbReference>
<name>A0A317L2I8_9BACI</name>
<reference evidence="2 3" key="1">
    <citation type="submission" date="2018-05" db="EMBL/GenBank/DDBJ databases">
        <title>Genomic analysis of Gracilibacillus dipsosauri DD1 reveals novel features of a salt-tolerant amylase.</title>
        <authorList>
            <person name="Deutch C.E."/>
            <person name="Yang S."/>
        </authorList>
    </citation>
    <scope>NUCLEOTIDE SEQUENCE [LARGE SCALE GENOMIC DNA]</scope>
    <source>
        <strain evidence="2 3">DD1</strain>
    </source>
</reference>